<feature type="compositionally biased region" description="Polar residues" evidence="1">
    <location>
        <begin position="158"/>
        <end position="175"/>
    </location>
</feature>
<evidence type="ECO:0008006" key="4">
    <source>
        <dbReference type="Google" id="ProtNLM"/>
    </source>
</evidence>
<feature type="compositionally biased region" description="Polar residues" evidence="1">
    <location>
        <begin position="811"/>
        <end position="831"/>
    </location>
</feature>
<feature type="compositionally biased region" description="Polar residues" evidence="1">
    <location>
        <begin position="194"/>
        <end position="204"/>
    </location>
</feature>
<feature type="compositionally biased region" description="Basic and acidic residues" evidence="1">
    <location>
        <begin position="980"/>
        <end position="1011"/>
    </location>
</feature>
<dbReference type="SUPFAM" id="SSF55753">
    <property type="entry name" value="Actin depolymerizing proteins"/>
    <property type="match status" value="1"/>
</dbReference>
<dbReference type="GeneID" id="13283255"/>
<organism evidence="3">
    <name type="scientific">Leptosphaeria maculans (strain JN3 / isolate v23.1.3 / race Av1-4-5-6-7-8)</name>
    <name type="common">Blackleg fungus</name>
    <name type="synonym">Phoma lingam</name>
    <dbReference type="NCBI Taxonomy" id="985895"/>
    <lineage>
        <taxon>Eukaryota</taxon>
        <taxon>Fungi</taxon>
        <taxon>Dikarya</taxon>
        <taxon>Ascomycota</taxon>
        <taxon>Pezizomycotina</taxon>
        <taxon>Dothideomycetes</taxon>
        <taxon>Pleosporomycetidae</taxon>
        <taxon>Pleosporales</taxon>
        <taxon>Pleosporineae</taxon>
        <taxon>Leptosphaeriaceae</taxon>
        <taxon>Plenodomus</taxon>
        <taxon>Plenodomus lingam/Leptosphaeria maculans species complex</taxon>
    </lineage>
</organism>
<name>E4ZZ21_LEPMJ</name>
<feature type="compositionally biased region" description="Polar residues" evidence="1">
    <location>
        <begin position="559"/>
        <end position="568"/>
    </location>
</feature>
<accession>E4ZZ21</accession>
<dbReference type="Gene3D" id="3.40.20.10">
    <property type="entry name" value="Severin"/>
    <property type="match status" value="1"/>
</dbReference>
<dbReference type="EMBL" id="FP929129">
    <property type="protein sequence ID" value="CBX96456.1"/>
    <property type="molecule type" value="Genomic_DNA"/>
</dbReference>
<dbReference type="Proteomes" id="UP000002668">
    <property type="component" value="Genome"/>
</dbReference>
<dbReference type="AlphaFoldDB" id="E4ZZ21"/>
<feature type="region of interest" description="Disordered" evidence="1">
    <location>
        <begin position="292"/>
        <end position="650"/>
    </location>
</feature>
<feature type="compositionally biased region" description="Polar residues" evidence="1">
    <location>
        <begin position="961"/>
        <end position="973"/>
    </location>
</feature>
<feature type="compositionally biased region" description="Pro residues" evidence="1">
    <location>
        <begin position="358"/>
        <end position="369"/>
    </location>
</feature>
<dbReference type="VEuPathDB" id="FungiDB:LEMA_P107210.1"/>
<feature type="compositionally biased region" description="Basic and acidic residues" evidence="1">
    <location>
        <begin position="451"/>
        <end position="479"/>
    </location>
</feature>
<dbReference type="OrthoDB" id="74412at2759"/>
<dbReference type="InParanoid" id="E4ZZ21"/>
<dbReference type="OMA" id="GNTLQCA"/>
<proteinExistence type="predicted"/>
<dbReference type="InterPro" id="IPR029006">
    <property type="entry name" value="ADF-H/Gelsolin-like_dom_sf"/>
</dbReference>
<dbReference type="eggNOG" id="ENOG502RYYT">
    <property type="taxonomic scope" value="Eukaryota"/>
</dbReference>
<feature type="compositionally biased region" description="Polar residues" evidence="1">
    <location>
        <begin position="838"/>
        <end position="850"/>
    </location>
</feature>
<feature type="compositionally biased region" description="Polar residues" evidence="1">
    <location>
        <begin position="582"/>
        <end position="617"/>
    </location>
</feature>
<reference evidence="3" key="1">
    <citation type="journal article" date="2011" name="Nat. Commun.">
        <title>Effector diversification within compartments of the Leptosphaeria maculans genome affected by Repeat-Induced Point mutations.</title>
        <authorList>
            <person name="Rouxel T."/>
            <person name="Grandaubert J."/>
            <person name="Hane J.K."/>
            <person name="Hoede C."/>
            <person name="van de Wouw A.P."/>
            <person name="Couloux A."/>
            <person name="Dominguez V."/>
            <person name="Anthouard V."/>
            <person name="Bally P."/>
            <person name="Bourras S."/>
            <person name="Cozijnsen A.J."/>
            <person name="Ciuffetti L.M."/>
            <person name="Degrave A."/>
            <person name="Dilmaghani A."/>
            <person name="Duret L."/>
            <person name="Fudal I."/>
            <person name="Goodwin S.B."/>
            <person name="Gout L."/>
            <person name="Glaser N."/>
            <person name="Linglin J."/>
            <person name="Kema G.H.J."/>
            <person name="Lapalu N."/>
            <person name="Lawrence C.B."/>
            <person name="May K."/>
            <person name="Meyer M."/>
            <person name="Ollivier B."/>
            <person name="Poulain J."/>
            <person name="Schoch C.L."/>
            <person name="Simon A."/>
            <person name="Spatafora J.W."/>
            <person name="Stachowiak A."/>
            <person name="Turgeon B.G."/>
            <person name="Tyler B.M."/>
            <person name="Vincent D."/>
            <person name="Weissenbach J."/>
            <person name="Amselem J."/>
            <person name="Quesneville H."/>
            <person name="Oliver R.P."/>
            <person name="Wincker P."/>
            <person name="Balesdent M.-H."/>
            <person name="Howlett B.J."/>
        </authorList>
    </citation>
    <scope>NUCLEOTIDE SEQUENCE [LARGE SCALE GENOMIC DNA]</scope>
    <source>
        <strain evidence="3">JN3 / isolate v23.1.3 / race Av1-4-5-6-7-8</strain>
    </source>
</reference>
<evidence type="ECO:0000256" key="1">
    <source>
        <dbReference type="SAM" id="MobiDB-lite"/>
    </source>
</evidence>
<feature type="compositionally biased region" description="Low complexity" evidence="1">
    <location>
        <begin position="1019"/>
        <end position="1028"/>
    </location>
</feature>
<dbReference type="STRING" id="985895.E4ZZ21"/>
<feature type="region of interest" description="Disordered" evidence="1">
    <location>
        <begin position="154"/>
        <end position="206"/>
    </location>
</feature>
<feature type="region of interest" description="Disordered" evidence="1">
    <location>
        <begin position="718"/>
        <end position="1035"/>
    </location>
</feature>
<dbReference type="HOGENOM" id="CLU_004392_0_0_1"/>
<feature type="compositionally biased region" description="Basic and acidic residues" evidence="1">
    <location>
        <begin position="409"/>
        <end position="434"/>
    </location>
</feature>
<feature type="compositionally biased region" description="Low complexity" evidence="1">
    <location>
        <begin position="947"/>
        <end position="956"/>
    </location>
</feature>
<gene>
    <name evidence="2" type="ORF">LEMA_P107210.1</name>
</gene>
<evidence type="ECO:0000313" key="2">
    <source>
        <dbReference type="EMBL" id="CBX96456.1"/>
    </source>
</evidence>
<evidence type="ECO:0000313" key="3">
    <source>
        <dbReference type="Proteomes" id="UP000002668"/>
    </source>
</evidence>
<feature type="compositionally biased region" description="Low complexity" evidence="1">
    <location>
        <begin position="435"/>
        <end position="446"/>
    </location>
</feature>
<feature type="compositionally biased region" description="Basic and acidic residues" evidence="1">
    <location>
        <begin position="799"/>
        <end position="809"/>
    </location>
</feature>
<feature type="compositionally biased region" description="Polar residues" evidence="1">
    <location>
        <begin position="523"/>
        <end position="549"/>
    </location>
</feature>
<protein>
    <recommendedName>
        <fullName evidence="4">GPI-anchored cell surface glycoprotein</fullName>
    </recommendedName>
</protein>
<feature type="compositionally biased region" description="Polar residues" evidence="1">
    <location>
        <begin position="396"/>
        <end position="408"/>
    </location>
</feature>
<sequence length="1160" mass="125662">MSLNGLDSVAVTQAYQSALAEAGGWFLLRYTSRDAVEVLTRGTGGAGEARVAVTQYQEKSPLYGLLLYRRRKVLVKYVPDETSRLLQARVAVHFLAITDRFAPHDIVLTITSPEELSDAALAAACTLHTAAPSSSSSSGSSRHQKLSWIQEAAEEGHNNTTNEDGTSPLRPTTAKSAIPTILEPRSSNEDDSLRNGSLTSQTETVPLMLEEKSSQAKPEVRPASIALPEKSHVSTQVRSECPMTPPEKDLADLQATLESYDQLFEGGPEPRLSSQTTRPTYNELYEHYYAQYTKPKVKLGPRPRPSTDGRRPSTSGSGSQDAARPVSSLPPGLRSATRKAAEKKESKTRNSSTVPAIAIPPPPPIPKTPDMPHSPVSPAYSSRTPASVKSMPAVSVYSSQHRSTGMTQEKTRLMKALEMRKKQQKAQEEKKAKLSADAAAASESQADTPAPEDKTDASLKNPDLETRTTSDTGDERAIAQEEEGISNSNAIPSPVEDHLSPSGLDNSGLAFTGSQMEMDDLNSAASVSSPTSAQTQGSSAPPSTRPSSLSDDDDEHASLKTSNDQQEASGVRSPDSLEEGQSVDSTPTVVPESQTPAASVALQSTIPQTTVTDSSAFDNHASGLTMPAEQGDDGRARRSKRESRIYMPSGQGFGYEEAFKRKNRESMLMPTPKSHSWFETKEAHQTLVDPVEFNAEQSETEYLSDDSFMEELQSATVHQAKPMSVSKSPITPFFSRKSSASNMTPPGTASTHRSIGGGSPELSVRKASGGWPPRPKTSDTVVAAKKITVSSGISQRIKALAEKSSRELKQTPGNASSNSLEPGSTLAQRKSSFFAATPTETSPNGRSSSRLGGPAFLTSSASSTPDKKKKQQSDPVKSTAYNVRGAEKPESVQVTARIIRDERTAKPTLAMPTENTPLELHQSPLIIDHQKPTWTPKSPTRGRPETASPRAPPSSSHSREQSIAPSRTSSESTWRAFGRRMSETRSIHSHDGGDERGEDKKEKKERKDSRTSKMFKRMSSSMPWKSSSNNLGLPEQGLGSSSLFSLREPPSPVHVGDLNIQFPDTLLWKRRYVEIDASGNLVLSPSRSNEKGVVKRFHLSEFRAPYLPDQDRQELPNSVVLDFVDGRTLQCACETYMAQSQILQILTEAHDAWLAYGQAA</sequence>
<feature type="compositionally biased region" description="Polar residues" evidence="1">
    <location>
        <begin position="736"/>
        <end position="753"/>
    </location>
</feature>
<keyword evidence="3" id="KW-1185">Reference proteome</keyword>
<feature type="compositionally biased region" description="Basic and acidic residues" evidence="1">
    <location>
        <begin position="339"/>
        <end position="348"/>
    </location>
</feature>